<name>A0ABR1FJ19_AURAN</name>
<evidence type="ECO:0000256" key="2">
    <source>
        <dbReference type="ARBA" id="ARBA00017835"/>
    </source>
</evidence>
<dbReference type="PANTHER" id="PTHR11001">
    <property type="entry name" value="MITOCHONDRIAL FISSION PROCESS PROTEIN 1"/>
    <property type="match status" value="1"/>
</dbReference>
<dbReference type="Proteomes" id="UP001363151">
    <property type="component" value="Unassembled WGS sequence"/>
</dbReference>
<dbReference type="InterPro" id="IPR019560">
    <property type="entry name" value="Mitochondrial_18_kDa_protein"/>
</dbReference>
<organism evidence="4 5">
    <name type="scientific">Aureococcus anophagefferens</name>
    <name type="common">Harmful bloom alga</name>
    <dbReference type="NCBI Taxonomy" id="44056"/>
    <lineage>
        <taxon>Eukaryota</taxon>
        <taxon>Sar</taxon>
        <taxon>Stramenopiles</taxon>
        <taxon>Ochrophyta</taxon>
        <taxon>Pelagophyceae</taxon>
        <taxon>Pelagomonadales</taxon>
        <taxon>Pelagomonadaceae</taxon>
        <taxon>Aureococcus</taxon>
    </lineage>
</organism>
<dbReference type="EMBL" id="JBBJCI010000374">
    <property type="protein sequence ID" value="KAK7231775.1"/>
    <property type="molecule type" value="Genomic_DNA"/>
</dbReference>
<gene>
    <name evidence="4" type="ORF">SO694_00089063</name>
</gene>
<evidence type="ECO:0000256" key="1">
    <source>
        <dbReference type="ARBA" id="ARBA00009224"/>
    </source>
</evidence>
<dbReference type="Pfam" id="PF10558">
    <property type="entry name" value="MTP18"/>
    <property type="match status" value="1"/>
</dbReference>
<evidence type="ECO:0000256" key="3">
    <source>
        <dbReference type="ARBA" id="ARBA00029631"/>
    </source>
</evidence>
<keyword evidence="5" id="KW-1185">Reference proteome</keyword>
<sequence>MMALRHLQGRVACVACGSLVARSDEGRVAAVKREATKVMELVEREIEEDLILPLRDTAARFAGYAHYLAYSSDVGESFRAVLPATAVRATYGVAGLYMLGDVFYNGYVESHKPGCTPTHIKRTPASRGRDEFRDFAFGRLTLAHSALFQFLASLTLPFLVIHNTVHLSEKYVFQTMSNVVVRRWGPSVVALSIIPGLPLADGPIESAIDYLFEHRVRCPKHPAAE</sequence>
<accession>A0ABR1FJ19</accession>
<proteinExistence type="inferred from homology"/>
<evidence type="ECO:0000313" key="5">
    <source>
        <dbReference type="Proteomes" id="UP001363151"/>
    </source>
</evidence>
<dbReference type="PANTHER" id="PTHR11001:SF2">
    <property type="entry name" value="MITOCHONDRIAL FISSION PROCESS PROTEIN 1"/>
    <property type="match status" value="1"/>
</dbReference>
<comment type="similarity">
    <text evidence="1">Belongs to the MTFP1 family.</text>
</comment>
<reference evidence="4 5" key="1">
    <citation type="submission" date="2024-03" db="EMBL/GenBank/DDBJ databases">
        <title>Aureococcus anophagefferens CCMP1851 and Kratosvirus quantuckense: Draft genome of a second virus-susceptible host strain in the model system.</title>
        <authorList>
            <person name="Chase E."/>
            <person name="Truchon A.R."/>
            <person name="Schepens W."/>
            <person name="Wilhelm S.W."/>
        </authorList>
    </citation>
    <scope>NUCLEOTIDE SEQUENCE [LARGE SCALE GENOMIC DNA]</scope>
    <source>
        <strain evidence="4 5">CCMP1851</strain>
    </source>
</reference>
<comment type="caution">
    <text evidence="4">The sequence shown here is derived from an EMBL/GenBank/DDBJ whole genome shotgun (WGS) entry which is preliminary data.</text>
</comment>
<protein>
    <recommendedName>
        <fullName evidence="2">Mitochondrial fission process protein 1</fullName>
    </recommendedName>
    <alternativeName>
        <fullName evidence="3">Mitochondrial 18 kDa protein</fullName>
    </alternativeName>
</protein>
<evidence type="ECO:0000313" key="4">
    <source>
        <dbReference type="EMBL" id="KAK7231775.1"/>
    </source>
</evidence>